<dbReference type="AlphaFoldDB" id="A0A176W0A5"/>
<evidence type="ECO:0000313" key="2">
    <source>
        <dbReference type="EMBL" id="OAE26487.1"/>
    </source>
</evidence>
<dbReference type="EMBL" id="LVLJ01002167">
    <property type="protein sequence ID" value="OAE26487.1"/>
    <property type="molecule type" value="Genomic_DNA"/>
</dbReference>
<feature type="compositionally biased region" description="Basic and acidic residues" evidence="1">
    <location>
        <begin position="92"/>
        <end position="113"/>
    </location>
</feature>
<organism evidence="2 3">
    <name type="scientific">Marchantia polymorpha subsp. ruderalis</name>
    <dbReference type="NCBI Taxonomy" id="1480154"/>
    <lineage>
        <taxon>Eukaryota</taxon>
        <taxon>Viridiplantae</taxon>
        <taxon>Streptophyta</taxon>
        <taxon>Embryophyta</taxon>
        <taxon>Marchantiophyta</taxon>
        <taxon>Marchantiopsida</taxon>
        <taxon>Marchantiidae</taxon>
        <taxon>Marchantiales</taxon>
        <taxon>Marchantiaceae</taxon>
        <taxon>Marchantia</taxon>
    </lineage>
</organism>
<accession>A0A176W0A5</accession>
<feature type="compositionally biased region" description="Basic residues" evidence="1">
    <location>
        <begin position="54"/>
        <end position="65"/>
    </location>
</feature>
<gene>
    <name evidence="2" type="ORF">AXG93_815s1500</name>
</gene>
<feature type="region of interest" description="Disordered" evidence="1">
    <location>
        <begin position="53"/>
        <end position="132"/>
    </location>
</feature>
<reference evidence="2" key="1">
    <citation type="submission" date="2016-03" db="EMBL/GenBank/DDBJ databases">
        <title>Mechanisms controlling the formation of the plant cell surface in tip-growing cells are functionally conserved among land plants.</title>
        <authorList>
            <person name="Honkanen S."/>
            <person name="Jones V.A."/>
            <person name="Morieri G."/>
            <person name="Champion C."/>
            <person name="Hetherington A.J."/>
            <person name="Kelly S."/>
            <person name="Saint-Marcoux D."/>
            <person name="Proust H."/>
            <person name="Prescott H."/>
            <person name="Dolan L."/>
        </authorList>
    </citation>
    <scope>NUCLEOTIDE SEQUENCE [LARGE SCALE GENOMIC DNA]</scope>
    <source>
        <tissue evidence="2">Whole gametophyte</tissue>
    </source>
</reference>
<dbReference type="Proteomes" id="UP000077202">
    <property type="component" value="Unassembled WGS sequence"/>
</dbReference>
<name>A0A176W0A5_MARPO</name>
<feature type="region of interest" description="Disordered" evidence="1">
    <location>
        <begin position="183"/>
        <end position="213"/>
    </location>
</feature>
<proteinExistence type="predicted"/>
<comment type="caution">
    <text evidence="2">The sequence shown here is derived from an EMBL/GenBank/DDBJ whole genome shotgun (WGS) entry which is preliminary data.</text>
</comment>
<protein>
    <submittedName>
        <fullName evidence="2">Uncharacterized protein</fullName>
    </submittedName>
</protein>
<feature type="compositionally biased region" description="Polar residues" evidence="1">
    <location>
        <begin position="192"/>
        <end position="202"/>
    </location>
</feature>
<sequence>MVSRLCFEVPGFPAGSVTAFRGAVSEPSLLHGLILVKTADGLQEIQIFCPCGAQKKKQKNSRKKNTTPPGAQMRRNGPRAGTVKRATTARHTPTDQEAKGEQKRGRVFRDHIRPGKARPAASPFLGGAAGPPGFPGTDRVSIVYPLRLRDVSSPEQLVPPILQQEDLSTSCGRRGAELVREIDDSNPGFGLPTSNLGSSAASPQLHVPTPEHASTCASPMCLAS</sequence>
<keyword evidence="3" id="KW-1185">Reference proteome</keyword>
<evidence type="ECO:0000313" key="3">
    <source>
        <dbReference type="Proteomes" id="UP000077202"/>
    </source>
</evidence>
<evidence type="ECO:0000256" key="1">
    <source>
        <dbReference type="SAM" id="MobiDB-lite"/>
    </source>
</evidence>